<evidence type="ECO:0000256" key="4">
    <source>
        <dbReference type="RuleBase" id="RU003512"/>
    </source>
</evidence>
<evidence type="ECO:0000313" key="7">
    <source>
        <dbReference type="EMBL" id="MEX5284459.1"/>
    </source>
</evidence>
<feature type="signal peptide" evidence="6">
    <location>
        <begin position="1"/>
        <end position="23"/>
    </location>
</feature>
<feature type="chain" id="PRO_5046318712" evidence="6">
    <location>
        <begin position="24"/>
        <end position="302"/>
    </location>
</feature>
<evidence type="ECO:0000256" key="5">
    <source>
        <dbReference type="SAM" id="Coils"/>
    </source>
</evidence>
<evidence type="ECO:0000256" key="6">
    <source>
        <dbReference type="SAM" id="SignalP"/>
    </source>
</evidence>
<dbReference type="InterPro" id="IPR050492">
    <property type="entry name" value="Bact_metal-bind_prot9"/>
</dbReference>
<dbReference type="InterPro" id="IPR006127">
    <property type="entry name" value="ZnuA-like"/>
</dbReference>
<dbReference type="Pfam" id="PF01297">
    <property type="entry name" value="ZnuA"/>
    <property type="match status" value="1"/>
</dbReference>
<dbReference type="RefSeq" id="WP_368846168.1">
    <property type="nucleotide sequence ID" value="NZ_CP194411.1"/>
</dbReference>
<gene>
    <name evidence="7" type="ORF">QCO44_02205</name>
</gene>
<dbReference type="PANTHER" id="PTHR42953">
    <property type="entry name" value="HIGH-AFFINITY ZINC UPTAKE SYSTEM PROTEIN ZNUA-RELATED"/>
    <property type="match status" value="1"/>
</dbReference>
<keyword evidence="8" id="KW-1185">Reference proteome</keyword>
<dbReference type="Gene3D" id="3.40.50.1980">
    <property type="entry name" value="Nitrogenase molybdenum iron protein domain"/>
    <property type="match status" value="2"/>
</dbReference>
<keyword evidence="5" id="KW-0175">Coiled coil</keyword>
<protein>
    <submittedName>
        <fullName evidence="7">Metal ABC transporter substrate-binding protein</fullName>
    </submittedName>
</protein>
<evidence type="ECO:0000256" key="3">
    <source>
        <dbReference type="ARBA" id="ARBA00022729"/>
    </source>
</evidence>
<evidence type="ECO:0000313" key="8">
    <source>
        <dbReference type="Proteomes" id="UP001559623"/>
    </source>
</evidence>
<reference evidence="7 8" key="1">
    <citation type="submission" date="2023-04" db="EMBL/GenBank/DDBJ databases">
        <title>Genome Sequence of Selenomonas sputigena ATCC 33150.</title>
        <authorList>
            <person name="Miller D.P."/>
            <person name="Anvari S."/>
            <person name="Polson S.W."/>
            <person name="Macdonald M."/>
            <person name="Mcdowell J.V."/>
        </authorList>
    </citation>
    <scope>NUCLEOTIDE SEQUENCE [LARGE SCALE GENOMIC DNA]</scope>
    <source>
        <strain evidence="7 8">ATCC 33150</strain>
    </source>
</reference>
<dbReference type="InterPro" id="IPR006128">
    <property type="entry name" value="Lipoprotein_PsaA-like"/>
</dbReference>
<dbReference type="PRINTS" id="PR00690">
    <property type="entry name" value="ADHESNFAMILY"/>
</dbReference>
<dbReference type="Proteomes" id="UP001559623">
    <property type="component" value="Unassembled WGS sequence"/>
</dbReference>
<feature type="coiled-coil region" evidence="5">
    <location>
        <begin position="162"/>
        <end position="189"/>
    </location>
</feature>
<comment type="similarity">
    <text evidence="1 4">Belongs to the bacterial solute-binding protein 9 family.</text>
</comment>
<sequence length="302" mass="33326">MRKTHTLFCLFIALCLILTGCGAANTTGGKTDGKDGTFRIVTSFYPMYVATLNITQGIDGVTVTNMTKPQTGCLHDYQLMTEDMKTLENADAFVINGAGMESFLDKVIERQKNLKVIDASKDIELLKEDGEENPHVWLSITDAIIQAKNITEQLKTADPKHADAYQKNADAYVAKLEALKTEMHAALDNVPNKKIVTFHEAFPYFAKEFGLDIISVVEREPGTEPTPAELQATIEQVNKLPVKVLFTEPQYSPSAAETIARETGAKIYTLDPIVTGEANDQAINAYIDTMKKNMETLKTALQ</sequence>
<dbReference type="SUPFAM" id="SSF53807">
    <property type="entry name" value="Helical backbone' metal receptor"/>
    <property type="match status" value="1"/>
</dbReference>
<accession>A0ABV3X2Q0</accession>
<organism evidence="7 8">
    <name type="scientific">Selenomonas sputigena</name>
    <dbReference type="NCBI Taxonomy" id="69823"/>
    <lineage>
        <taxon>Bacteria</taxon>
        <taxon>Bacillati</taxon>
        <taxon>Bacillota</taxon>
        <taxon>Negativicutes</taxon>
        <taxon>Selenomonadales</taxon>
        <taxon>Selenomonadaceae</taxon>
        <taxon>Selenomonas</taxon>
    </lineage>
</organism>
<keyword evidence="3 6" id="KW-0732">Signal</keyword>
<dbReference type="EMBL" id="JARVLH010000001">
    <property type="protein sequence ID" value="MEX5284459.1"/>
    <property type="molecule type" value="Genomic_DNA"/>
</dbReference>
<comment type="caution">
    <text evidence="7">The sequence shown here is derived from an EMBL/GenBank/DDBJ whole genome shotgun (WGS) entry which is preliminary data.</text>
</comment>
<dbReference type="PANTHER" id="PTHR42953:SF3">
    <property type="entry name" value="HIGH-AFFINITY ZINC UPTAKE SYSTEM PROTEIN ZNUA"/>
    <property type="match status" value="1"/>
</dbReference>
<evidence type="ECO:0000256" key="2">
    <source>
        <dbReference type="ARBA" id="ARBA00022448"/>
    </source>
</evidence>
<name>A0ABV3X2Q0_9FIRM</name>
<dbReference type="PROSITE" id="PS51257">
    <property type="entry name" value="PROKAR_LIPOPROTEIN"/>
    <property type="match status" value="1"/>
</dbReference>
<keyword evidence="2 4" id="KW-0813">Transport</keyword>
<evidence type="ECO:0000256" key="1">
    <source>
        <dbReference type="ARBA" id="ARBA00011028"/>
    </source>
</evidence>
<proteinExistence type="inferred from homology"/>